<accession>A0ABD2CF05</accession>
<keyword evidence="1" id="KW-0812">Transmembrane</keyword>
<organism evidence="2 3">
    <name type="scientific">Vespula maculifrons</name>
    <name type="common">Eastern yellow jacket</name>
    <name type="synonym">Wasp</name>
    <dbReference type="NCBI Taxonomy" id="7453"/>
    <lineage>
        <taxon>Eukaryota</taxon>
        <taxon>Metazoa</taxon>
        <taxon>Ecdysozoa</taxon>
        <taxon>Arthropoda</taxon>
        <taxon>Hexapoda</taxon>
        <taxon>Insecta</taxon>
        <taxon>Pterygota</taxon>
        <taxon>Neoptera</taxon>
        <taxon>Endopterygota</taxon>
        <taxon>Hymenoptera</taxon>
        <taxon>Apocrita</taxon>
        <taxon>Aculeata</taxon>
        <taxon>Vespoidea</taxon>
        <taxon>Vespidae</taxon>
        <taxon>Vespinae</taxon>
        <taxon>Vespula</taxon>
    </lineage>
</organism>
<comment type="caution">
    <text evidence="2">The sequence shown here is derived from an EMBL/GenBank/DDBJ whole genome shotgun (WGS) entry which is preliminary data.</text>
</comment>
<keyword evidence="3" id="KW-1185">Reference proteome</keyword>
<evidence type="ECO:0000313" key="2">
    <source>
        <dbReference type="EMBL" id="KAL2743657.1"/>
    </source>
</evidence>
<protein>
    <submittedName>
        <fullName evidence="2">Acetylcholinesterase-like</fullName>
    </submittedName>
</protein>
<dbReference type="AlphaFoldDB" id="A0ABD2CF05"/>
<name>A0ABD2CF05_VESMC</name>
<evidence type="ECO:0000256" key="1">
    <source>
        <dbReference type="SAM" id="Phobius"/>
    </source>
</evidence>
<dbReference type="Proteomes" id="UP001607303">
    <property type="component" value="Unassembled WGS sequence"/>
</dbReference>
<sequence length="84" mass="9395">MLRSHERNPMITRNCEAKLEIPKDCSGASGNYDHGINGIIGQSQFLLVLSLTLGMVILTRMRMTFDLSGTFEGTHHLYETRGLV</sequence>
<gene>
    <name evidence="2" type="ORF">V1477_008097</name>
</gene>
<proteinExistence type="predicted"/>
<feature type="transmembrane region" description="Helical" evidence="1">
    <location>
        <begin position="39"/>
        <end position="58"/>
    </location>
</feature>
<evidence type="ECO:0000313" key="3">
    <source>
        <dbReference type="Proteomes" id="UP001607303"/>
    </source>
</evidence>
<keyword evidence="1" id="KW-1133">Transmembrane helix</keyword>
<keyword evidence="1" id="KW-0472">Membrane</keyword>
<reference evidence="2 3" key="1">
    <citation type="journal article" date="2024" name="Ann. Entomol. Soc. Am.">
        <title>Genomic analyses of the southern and eastern yellowjacket wasps (Hymenoptera: Vespidae) reveal evolutionary signatures of social life.</title>
        <authorList>
            <person name="Catto M.A."/>
            <person name="Caine P.B."/>
            <person name="Orr S.E."/>
            <person name="Hunt B.G."/>
            <person name="Goodisman M.A.D."/>
        </authorList>
    </citation>
    <scope>NUCLEOTIDE SEQUENCE [LARGE SCALE GENOMIC DNA]</scope>
    <source>
        <strain evidence="2">232</strain>
        <tissue evidence="2">Head and thorax</tissue>
    </source>
</reference>
<dbReference type="EMBL" id="JAYRBN010000055">
    <property type="protein sequence ID" value="KAL2743657.1"/>
    <property type="molecule type" value="Genomic_DNA"/>
</dbReference>